<comment type="function">
    <text evidence="2 10 12">Catalyzes the transfer of a dimethylallyl group onto the adenine at position 37 in tRNAs that read codons beginning with uridine, leading to the formation of N6-(dimethylallyl)adenosine (i(6)A).</text>
</comment>
<comment type="catalytic activity">
    <reaction evidence="9 10 11">
        <text>adenosine(37) in tRNA + dimethylallyl diphosphate = N(6)-dimethylallyladenosine(37) in tRNA + diphosphate</text>
        <dbReference type="Rhea" id="RHEA:26482"/>
        <dbReference type="Rhea" id="RHEA-COMP:10162"/>
        <dbReference type="Rhea" id="RHEA-COMP:10375"/>
        <dbReference type="ChEBI" id="CHEBI:33019"/>
        <dbReference type="ChEBI" id="CHEBI:57623"/>
        <dbReference type="ChEBI" id="CHEBI:74411"/>
        <dbReference type="ChEBI" id="CHEBI:74415"/>
        <dbReference type="EC" id="2.5.1.75"/>
    </reaction>
</comment>
<evidence type="ECO:0000256" key="11">
    <source>
        <dbReference type="RuleBase" id="RU003783"/>
    </source>
</evidence>
<comment type="subunit">
    <text evidence="10">Monomer.</text>
</comment>
<organism evidence="14 15">
    <name type="scientific">Streptococcus panodentis</name>
    <dbReference type="NCBI Taxonomy" id="1581472"/>
    <lineage>
        <taxon>Bacteria</taxon>
        <taxon>Bacillati</taxon>
        <taxon>Bacillota</taxon>
        <taxon>Bacilli</taxon>
        <taxon>Lactobacillales</taxon>
        <taxon>Streptococcaceae</taxon>
        <taxon>Streptococcus</taxon>
    </lineage>
</organism>
<evidence type="ECO:0000256" key="4">
    <source>
        <dbReference type="ARBA" id="ARBA00022679"/>
    </source>
</evidence>
<comment type="cofactor">
    <cofactor evidence="1 10">
        <name>Mg(2+)</name>
        <dbReference type="ChEBI" id="CHEBI:18420"/>
    </cofactor>
</comment>
<keyword evidence="15" id="KW-1185">Reference proteome</keyword>
<reference evidence="14 15" key="1">
    <citation type="submission" date="2018-05" db="EMBL/GenBank/DDBJ databases">
        <title>Draft genome sequence of Streptococcus panodentis CCUG 70867T.</title>
        <authorList>
            <person name="Salva-Serra F."/>
            <person name="Mendez V."/>
            <person name="Jaen-Luchoro D."/>
            <person name="Gonzales-Siles L."/>
            <person name="Karlsson R."/>
            <person name="Engstrom-Jakobsson H."/>
            <person name="Busquets A."/>
            <person name="Gomila M."/>
            <person name="Pineiro-Iglesias B."/>
            <person name="Bennasar-Figueras A."/>
            <person name="Seeger M."/>
            <person name="Moore E."/>
        </authorList>
    </citation>
    <scope>NUCLEOTIDE SEQUENCE [LARGE SCALE GENOMIC DNA]</scope>
    <source>
        <strain evidence="14 15">CCUG 70867</strain>
    </source>
</reference>
<dbReference type="InterPro" id="IPR018022">
    <property type="entry name" value="IPT"/>
</dbReference>
<dbReference type="Pfam" id="PF01715">
    <property type="entry name" value="IPPT"/>
    <property type="match status" value="1"/>
</dbReference>
<accession>A0ABS5AZ77</accession>
<evidence type="ECO:0000256" key="13">
    <source>
        <dbReference type="RuleBase" id="RU003785"/>
    </source>
</evidence>
<dbReference type="PANTHER" id="PTHR11088">
    <property type="entry name" value="TRNA DIMETHYLALLYLTRANSFERASE"/>
    <property type="match status" value="1"/>
</dbReference>
<dbReference type="EMBL" id="QFAY01000026">
    <property type="protein sequence ID" value="MBP2621887.1"/>
    <property type="molecule type" value="Genomic_DNA"/>
</dbReference>
<dbReference type="EC" id="2.5.1.75" evidence="10"/>
<keyword evidence="5 10" id="KW-0819">tRNA processing</keyword>
<keyword evidence="8 10" id="KW-0460">Magnesium</keyword>
<dbReference type="SUPFAM" id="SSF52540">
    <property type="entry name" value="P-loop containing nucleoside triphosphate hydrolases"/>
    <property type="match status" value="2"/>
</dbReference>
<comment type="caution">
    <text evidence="10">Lacks conserved residue(s) required for the propagation of feature annotation.</text>
</comment>
<dbReference type="Gene3D" id="3.40.50.300">
    <property type="entry name" value="P-loop containing nucleotide triphosphate hydrolases"/>
    <property type="match status" value="1"/>
</dbReference>
<comment type="similarity">
    <text evidence="3 10 13">Belongs to the IPP transferase family.</text>
</comment>
<feature type="binding site" evidence="10">
    <location>
        <begin position="12"/>
        <end position="17"/>
    </location>
    <ligand>
        <name>substrate</name>
    </ligand>
</feature>
<dbReference type="Proteomes" id="UP001519349">
    <property type="component" value="Unassembled WGS sequence"/>
</dbReference>
<evidence type="ECO:0000256" key="6">
    <source>
        <dbReference type="ARBA" id="ARBA00022741"/>
    </source>
</evidence>
<evidence type="ECO:0000256" key="8">
    <source>
        <dbReference type="ARBA" id="ARBA00022842"/>
    </source>
</evidence>
<feature type="region of interest" description="Interaction with substrate tRNA" evidence="10">
    <location>
        <begin position="35"/>
        <end position="38"/>
    </location>
</feature>
<feature type="site" description="Interaction with substrate tRNA" evidence="10">
    <location>
        <position position="101"/>
    </location>
</feature>
<sequence>MKTKIIVILGPTAVGKTALSIELAKRFKGEVISGDSQQVYRGLDIGTAKVTETEQEGIPHHLLNVRDADQSYSAFDFVTEAKAAIADIHRRGRLPIIAGGTGLYIQSLLEGYHLGGQVPHEEILAYRAQLDTWSDEALFGKIAELGLDIPQINRRRAMRALEIAHLGGRLENSQPDYEALLICLDDERERLYERINQRVDHMLEAGLLEEARWLYDSYPDVQASRGIGYKEFFPYFAGQMSLEEAVARLKQNTRRFAKRQLTWFRNRMKAAFYQVGEPDCQEQIMQDIRRFLERERL</sequence>
<comment type="caution">
    <text evidence="14">The sequence shown here is derived from an EMBL/GenBank/DDBJ whole genome shotgun (WGS) entry which is preliminary data.</text>
</comment>
<keyword evidence="7 10" id="KW-0067">ATP-binding</keyword>
<feature type="binding site" evidence="10">
    <location>
        <begin position="10"/>
        <end position="17"/>
    </location>
    <ligand>
        <name>ATP</name>
        <dbReference type="ChEBI" id="CHEBI:30616"/>
    </ligand>
</feature>
<gene>
    <name evidence="10" type="primary">miaA</name>
    <name evidence="14" type="ORF">DHL47_11285</name>
</gene>
<name>A0ABS5AZ77_9STRE</name>
<keyword evidence="4 10" id="KW-0808">Transferase</keyword>
<evidence type="ECO:0000256" key="3">
    <source>
        <dbReference type="ARBA" id="ARBA00005842"/>
    </source>
</evidence>
<evidence type="ECO:0000256" key="12">
    <source>
        <dbReference type="RuleBase" id="RU003784"/>
    </source>
</evidence>
<evidence type="ECO:0000256" key="2">
    <source>
        <dbReference type="ARBA" id="ARBA00003213"/>
    </source>
</evidence>
<evidence type="ECO:0000313" key="14">
    <source>
        <dbReference type="EMBL" id="MBP2621887.1"/>
    </source>
</evidence>
<dbReference type="NCBIfam" id="TIGR00174">
    <property type="entry name" value="miaA"/>
    <property type="match status" value="1"/>
</dbReference>
<evidence type="ECO:0000256" key="5">
    <source>
        <dbReference type="ARBA" id="ARBA00022694"/>
    </source>
</evidence>
<evidence type="ECO:0000256" key="1">
    <source>
        <dbReference type="ARBA" id="ARBA00001946"/>
    </source>
</evidence>
<feature type="site" description="Interaction with substrate tRNA" evidence="10">
    <location>
        <position position="127"/>
    </location>
</feature>
<proteinExistence type="inferred from homology"/>
<dbReference type="HAMAP" id="MF_00185">
    <property type="entry name" value="IPP_trans"/>
    <property type="match status" value="1"/>
</dbReference>
<protein>
    <recommendedName>
        <fullName evidence="10">tRNA dimethylallyltransferase</fullName>
        <ecNumber evidence="10">2.5.1.75</ecNumber>
    </recommendedName>
    <alternativeName>
        <fullName evidence="10">Dimethylallyl diphosphate:tRNA dimethylallyltransferase</fullName>
        <shortName evidence="10">DMAPP:tRNA dimethylallyltransferase</shortName>
        <shortName evidence="10">DMATase</shortName>
    </alternativeName>
    <alternativeName>
        <fullName evidence="10">Isopentenyl-diphosphate:tRNA isopentenyltransferase</fullName>
        <shortName evidence="10">IPP transferase</shortName>
        <shortName evidence="10">IPPT</shortName>
        <shortName evidence="10">IPTase</shortName>
    </alternativeName>
</protein>
<dbReference type="InterPro" id="IPR039657">
    <property type="entry name" value="Dimethylallyltransferase"/>
</dbReference>
<evidence type="ECO:0000313" key="15">
    <source>
        <dbReference type="Proteomes" id="UP001519349"/>
    </source>
</evidence>
<evidence type="ECO:0000256" key="10">
    <source>
        <dbReference type="HAMAP-Rule" id="MF_00185"/>
    </source>
</evidence>
<dbReference type="InterPro" id="IPR027417">
    <property type="entry name" value="P-loop_NTPase"/>
</dbReference>
<keyword evidence="6 10" id="KW-0547">Nucleotide-binding</keyword>
<dbReference type="RefSeq" id="WP_128836048.1">
    <property type="nucleotide sequence ID" value="NZ_QFAY01000026.1"/>
</dbReference>
<evidence type="ECO:0000256" key="7">
    <source>
        <dbReference type="ARBA" id="ARBA00022840"/>
    </source>
</evidence>
<evidence type="ECO:0000256" key="9">
    <source>
        <dbReference type="ARBA" id="ARBA00049563"/>
    </source>
</evidence>
<dbReference type="PANTHER" id="PTHR11088:SF60">
    <property type="entry name" value="TRNA DIMETHYLALLYLTRANSFERASE"/>
    <property type="match status" value="1"/>
</dbReference>